<feature type="transmembrane region" description="Helical" evidence="1">
    <location>
        <begin position="229"/>
        <end position="251"/>
    </location>
</feature>
<evidence type="ECO:0000256" key="1">
    <source>
        <dbReference type="SAM" id="Phobius"/>
    </source>
</evidence>
<feature type="transmembrane region" description="Helical" evidence="1">
    <location>
        <begin position="57"/>
        <end position="81"/>
    </location>
</feature>
<organism evidence="2 3">
    <name type="scientific">Gymnopus androsaceus JB14</name>
    <dbReference type="NCBI Taxonomy" id="1447944"/>
    <lineage>
        <taxon>Eukaryota</taxon>
        <taxon>Fungi</taxon>
        <taxon>Dikarya</taxon>
        <taxon>Basidiomycota</taxon>
        <taxon>Agaricomycotina</taxon>
        <taxon>Agaricomycetes</taxon>
        <taxon>Agaricomycetidae</taxon>
        <taxon>Agaricales</taxon>
        <taxon>Marasmiineae</taxon>
        <taxon>Omphalotaceae</taxon>
        <taxon>Gymnopus</taxon>
    </lineage>
</organism>
<keyword evidence="1" id="KW-0812">Transmembrane</keyword>
<gene>
    <name evidence="2" type="ORF">BT96DRAFT_990307</name>
</gene>
<reference evidence="2" key="1">
    <citation type="journal article" date="2019" name="Environ. Microbiol.">
        <title>Fungal ecological strategies reflected in gene transcription - a case study of two litter decomposers.</title>
        <authorList>
            <person name="Barbi F."/>
            <person name="Kohler A."/>
            <person name="Barry K."/>
            <person name="Baskaran P."/>
            <person name="Daum C."/>
            <person name="Fauchery L."/>
            <person name="Ihrmark K."/>
            <person name="Kuo A."/>
            <person name="LaButti K."/>
            <person name="Lipzen A."/>
            <person name="Morin E."/>
            <person name="Grigoriev I.V."/>
            <person name="Henrissat B."/>
            <person name="Lindahl B."/>
            <person name="Martin F."/>
        </authorList>
    </citation>
    <scope>NUCLEOTIDE SEQUENCE</scope>
    <source>
        <strain evidence="2">JB14</strain>
    </source>
</reference>
<evidence type="ECO:0008006" key="4">
    <source>
        <dbReference type="Google" id="ProtNLM"/>
    </source>
</evidence>
<feature type="transmembrane region" description="Helical" evidence="1">
    <location>
        <begin position="20"/>
        <end position="45"/>
    </location>
</feature>
<dbReference type="AlphaFoldDB" id="A0A6A4HZI3"/>
<keyword evidence="1" id="KW-0472">Membrane</keyword>
<keyword evidence="3" id="KW-1185">Reference proteome</keyword>
<feature type="transmembrane region" description="Helical" evidence="1">
    <location>
        <begin position="271"/>
        <end position="296"/>
    </location>
</feature>
<evidence type="ECO:0000313" key="3">
    <source>
        <dbReference type="Proteomes" id="UP000799118"/>
    </source>
</evidence>
<feature type="transmembrane region" description="Helical" evidence="1">
    <location>
        <begin position="117"/>
        <end position="138"/>
    </location>
</feature>
<dbReference type="OrthoDB" id="2744793at2759"/>
<protein>
    <recommendedName>
        <fullName evidence="4">Fungal pheromone STE3G-protein-coupled receptor</fullName>
    </recommendedName>
</protein>
<feature type="transmembrane region" description="Helical" evidence="1">
    <location>
        <begin position="187"/>
        <end position="208"/>
    </location>
</feature>
<accession>A0A6A4HZI3</accession>
<keyword evidence="1" id="KW-1133">Transmembrane helix</keyword>
<feature type="transmembrane region" description="Helical" evidence="1">
    <location>
        <begin position="145"/>
        <end position="167"/>
    </location>
</feature>
<name>A0A6A4HZI3_9AGAR</name>
<evidence type="ECO:0000313" key="2">
    <source>
        <dbReference type="EMBL" id="KAE9403451.1"/>
    </source>
</evidence>
<dbReference type="Proteomes" id="UP000799118">
    <property type="component" value="Unassembled WGS sequence"/>
</dbReference>
<sequence>MTPEEQSALEEIGLTIHENLLVAIFMSFFYGMYILIFPIAVTTLLRKGIFKGVNNRANLSMFILTLLTFVSTTLFWTMYIAEYTATVRLNLYSNFDISIVDRAAVASRQAIRFSVVILWPQLVNFMVGDAIVVWRVWVLYSERKYVRISLLVLWVLTCLSYTAYTGWRQHLMIINGTGAFDTIAENLQVICFSMSCGTNIIGTCLIGLKAWEYRRYIRMNTGGRGKSTVVQRCLDLMTETGILYCVLQLTFLMLNSIQGSSNEPSGGAMDIATHLMVEAAIVVGAIYPILTVILVLQSRSILAATSRARGPGSTGSSGLRTVANDEFQLGTDKTLPSMQFGTNINATVDHRTDDSYYLNSSKV</sequence>
<proteinExistence type="predicted"/>
<dbReference type="EMBL" id="ML769425">
    <property type="protein sequence ID" value="KAE9403451.1"/>
    <property type="molecule type" value="Genomic_DNA"/>
</dbReference>